<accession>A0A1J5Q9Y2</accession>
<dbReference type="AlphaFoldDB" id="A0A1J5Q9Y2"/>
<proteinExistence type="predicted"/>
<feature type="transmembrane region" description="Helical" evidence="1">
    <location>
        <begin position="69"/>
        <end position="91"/>
    </location>
</feature>
<name>A0A1J5Q9Y2_9ZZZZ</name>
<reference evidence="2" key="1">
    <citation type="submission" date="2016-10" db="EMBL/GenBank/DDBJ databases">
        <title>Sequence of Gallionella enrichment culture.</title>
        <authorList>
            <person name="Poehlein A."/>
            <person name="Muehling M."/>
            <person name="Daniel R."/>
        </authorList>
    </citation>
    <scope>NUCLEOTIDE SEQUENCE</scope>
</reference>
<keyword evidence="1" id="KW-0472">Membrane</keyword>
<evidence type="ECO:0000256" key="1">
    <source>
        <dbReference type="SAM" id="Phobius"/>
    </source>
</evidence>
<organism evidence="2">
    <name type="scientific">mine drainage metagenome</name>
    <dbReference type="NCBI Taxonomy" id="410659"/>
    <lineage>
        <taxon>unclassified sequences</taxon>
        <taxon>metagenomes</taxon>
        <taxon>ecological metagenomes</taxon>
    </lineage>
</organism>
<dbReference type="EMBL" id="MLJW01001127">
    <property type="protein sequence ID" value="OIQ79986.1"/>
    <property type="molecule type" value="Genomic_DNA"/>
</dbReference>
<protein>
    <submittedName>
        <fullName evidence="2">Uncharacterized protein</fullName>
    </submittedName>
</protein>
<comment type="caution">
    <text evidence="2">The sequence shown here is derived from an EMBL/GenBank/DDBJ whole genome shotgun (WGS) entry which is preliminary data.</text>
</comment>
<keyword evidence="1" id="KW-1133">Transmembrane helix</keyword>
<evidence type="ECO:0000313" key="2">
    <source>
        <dbReference type="EMBL" id="OIQ79986.1"/>
    </source>
</evidence>
<gene>
    <name evidence="2" type="ORF">GALL_382730</name>
</gene>
<sequence length="97" mass="10658">MQRKAEHITQRVLVVGDGSFLANSFVANGGNLALGINMVNWLAGDDNLISIQPNLMKDTTVSYTKLQGALIFGGFIVLLPLAFVVTGVTIWRRRRTR</sequence>
<keyword evidence="1" id="KW-0812">Transmembrane</keyword>